<reference evidence="4" key="1">
    <citation type="submission" date="2017-02" db="UniProtKB">
        <authorList>
            <consortium name="WormBaseParasite"/>
        </authorList>
    </citation>
    <scope>IDENTIFICATION</scope>
</reference>
<keyword evidence="1" id="KW-0812">Transmembrane</keyword>
<proteinExistence type="predicted"/>
<sequence length="177" mass="20333">MEFYCYDGDDTVIAYNVYFNESKEIDFRDNVSSHNGKYDLEGDGVGIGVYKICFKVLHTTYQIEPIYFSSELLNDESANVNGIETSNSVGNGKEKSGVDIQLDKVSSYLNEIEMAQSKYRQFEHISRENAEETFTFTNYCNLIILIVSLLTYITHIYVIKALFDSNSLPAKIMRRIY</sequence>
<keyword evidence="3" id="KW-1185">Reference proteome</keyword>
<dbReference type="InterPro" id="IPR009038">
    <property type="entry name" value="GOLD_dom"/>
</dbReference>
<evidence type="ECO:0000259" key="2">
    <source>
        <dbReference type="SMART" id="SM01190"/>
    </source>
</evidence>
<dbReference type="STRING" id="174720.A0A0N5B988"/>
<accession>A0A0N5B988</accession>
<feature type="transmembrane region" description="Helical" evidence="1">
    <location>
        <begin position="142"/>
        <end position="163"/>
    </location>
</feature>
<dbReference type="Proteomes" id="UP000046392">
    <property type="component" value="Unplaced"/>
</dbReference>
<keyword evidence="1" id="KW-1133">Transmembrane helix</keyword>
<dbReference type="Pfam" id="PF01105">
    <property type="entry name" value="EMP24_GP25L"/>
    <property type="match status" value="1"/>
</dbReference>
<evidence type="ECO:0000313" key="4">
    <source>
        <dbReference type="WBParaSite" id="SPAL_0000260400.1"/>
    </source>
</evidence>
<evidence type="ECO:0000313" key="3">
    <source>
        <dbReference type="Proteomes" id="UP000046392"/>
    </source>
</evidence>
<organism evidence="3 4">
    <name type="scientific">Strongyloides papillosus</name>
    <name type="common">Intestinal threadworm</name>
    <dbReference type="NCBI Taxonomy" id="174720"/>
    <lineage>
        <taxon>Eukaryota</taxon>
        <taxon>Metazoa</taxon>
        <taxon>Ecdysozoa</taxon>
        <taxon>Nematoda</taxon>
        <taxon>Chromadorea</taxon>
        <taxon>Rhabditida</taxon>
        <taxon>Tylenchina</taxon>
        <taxon>Panagrolaimomorpha</taxon>
        <taxon>Strongyloidoidea</taxon>
        <taxon>Strongyloididae</taxon>
        <taxon>Strongyloides</taxon>
    </lineage>
</organism>
<protein>
    <submittedName>
        <fullName evidence="4">GOLD domain-containing protein</fullName>
    </submittedName>
</protein>
<dbReference type="SMART" id="SM01190">
    <property type="entry name" value="EMP24_GP25L"/>
    <property type="match status" value="1"/>
</dbReference>
<feature type="domain" description="GOLD" evidence="2">
    <location>
        <begin position="2"/>
        <end position="164"/>
    </location>
</feature>
<dbReference type="AlphaFoldDB" id="A0A0N5B988"/>
<evidence type="ECO:0000256" key="1">
    <source>
        <dbReference type="SAM" id="Phobius"/>
    </source>
</evidence>
<dbReference type="WBParaSite" id="SPAL_0000260400.1">
    <property type="protein sequence ID" value="SPAL_0000260400.1"/>
    <property type="gene ID" value="SPAL_0000260400"/>
</dbReference>
<keyword evidence="1" id="KW-0472">Membrane</keyword>
<name>A0A0N5B988_STREA</name>